<dbReference type="InterPro" id="IPR006179">
    <property type="entry name" value="5_nucleotidase/apyrase"/>
</dbReference>
<dbReference type="InterPro" id="IPR029052">
    <property type="entry name" value="Metallo-depent_PP-like"/>
</dbReference>
<evidence type="ECO:0000256" key="2">
    <source>
        <dbReference type="RuleBase" id="RU362119"/>
    </source>
</evidence>
<dbReference type="GO" id="GO:0009166">
    <property type="term" value="P:nucleotide catabolic process"/>
    <property type="evidence" value="ECO:0007669"/>
    <property type="project" value="InterPro"/>
</dbReference>
<dbReference type="PANTHER" id="PTHR11575">
    <property type="entry name" value="5'-NUCLEOTIDASE-RELATED"/>
    <property type="match status" value="1"/>
</dbReference>
<sequence>MKQLKKLFILGLLLLTFTIASPARAEMIDITLLQFNDVYEIEPVAGGKSGGLARVATLRKQLKQQNRRTYTILSGDCFSPSALGTSEIDGESLAGKQMVAVLNAMGLDFATFGNHEFDLKENQFLQRLKESRFSWFSSNVFDADDQSFPGVPQSQIINVRGDKGKRVSIGLIGLTLDSNLVDYVIYHDPIEEARQQVKALKDKVDILVAVTHLALPQDQQLAETVPEIDLILGGHEHENIQQWRGGDFTPVFKADANVRTVYIHNLQYDTDTHQLAVESHLQPITDKIPSDPRTARVVYKWVQRGNKAFEEKGFEPEEVVGITPVPLDGLEASVRNYPTTLTKLIAQAMLQDVNAADLSIYNSGSIRIDDVIPPGAITQYDVIRILPFGGNTLYVKMKGSLVKQVLDQGVANQGSGGYLQTGNVSLNSENNNWMINGQVLDPDVSYPVAINDFLLTGKEIGLDFLSLDNPDVELIAEKGDIRFAVIEFMRGESSNY</sequence>
<dbReference type="InterPro" id="IPR008334">
    <property type="entry name" value="5'-Nucleotdase_C"/>
</dbReference>
<dbReference type="Gene3D" id="3.60.21.10">
    <property type="match status" value="1"/>
</dbReference>
<dbReference type="PANTHER" id="PTHR11575:SF24">
    <property type="entry name" value="5'-NUCLEOTIDASE"/>
    <property type="match status" value="1"/>
</dbReference>
<dbReference type="EMBL" id="JAAHFQ010000035">
    <property type="protein sequence ID" value="NER26552.1"/>
    <property type="molecule type" value="Genomic_DNA"/>
</dbReference>
<feature type="domain" description="Calcineurin-like phosphoesterase" evidence="3">
    <location>
        <begin position="31"/>
        <end position="238"/>
    </location>
</feature>
<proteinExistence type="inferred from homology"/>
<reference evidence="5" key="1">
    <citation type="submission" date="2019-11" db="EMBL/GenBank/DDBJ databases">
        <title>Genomic insights into an expanded diversity of filamentous marine cyanobacteria reveals the extraordinary biosynthetic potential of Moorea and Okeania.</title>
        <authorList>
            <person name="Ferreira Leao T."/>
            <person name="Wang M."/>
            <person name="Moss N."/>
            <person name="Da Silva R."/>
            <person name="Sanders J."/>
            <person name="Nurk S."/>
            <person name="Gurevich A."/>
            <person name="Humphrey G."/>
            <person name="Reher R."/>
            <person name="Zhu Q."/>
            <person name="Belda-Ferre P."/>
            <person name="Glukhov E."/>
            <person name="Rex R."/>
            <person name="Dorrestein P.C."/>
            <person name="Knight R."/>
            <person name="Pevzner P."/>
            <person name="Gerwick W.H."/>
            <person name="Gerwick L."/>
        </authorList>
    </citation>
    <scope>NUCLEOTIDE SEQUENCE</scope>
    <source>
        <strain evidence="5">SIO1C4</strain>
    </source>
</reference>
<dbReference type="SUPFAM" id="SSF55816">
    <property type="entry name" value="5'-nucleotidase (syn. UDP-sugar hydrolase), C-terminal domain"/>
    <property type="match status" value="1"/>
</dbReference>
<feature type="signal peptide" evidence="2">
    <location>
        <begin position="1"/>
        <end position="25"/>
    </location>
</feature>
<accession>A0A6B3N7E3</accession>
<name>A0A6B3N7E3_9CYAN</name>
<dbReference type="Pfam" id="PF02872">
    <property type="entry name" value="5_nucleotid_C"/>
    <property type="match status" value="1"/>
</dbReference>
<dbReference type="Gene3D" id="3.90.780.10">
    <property type="entry name" value="5'-Nucleotidase, C-terminal domain"/>
    <property type="match status" value="1"/>
</dbReference>
<evidence type="ECO:0000256" key="1">
    <source>
        <dbReference type="ARBA" id="ARBA00022729"/>
    </source>
</evidence>
<comment type="similarity">
    <text evidence="2">Belongs to the 5'-nucleotidase family.</text>
</comment>
<dbReference type="GO" id="GO:0008253">
    <property type="term" value="F:5'-nucleotidase activity"/>
    <property type="evidence" value="ECO:0007669"/>
    <property type="project" value="TreeGrafter"/>
</dbReference>
<dbReference type="AlphaFoldDB" id="A0A6B3N7E3"/>
<keyword evidence="2" id="KW-0378">Hydrolase</keyword>
<protein>
    <submittedName>
        <fullName evidence="5">Bifunctional metallophosphatase/5'-nucleotidase</fullName>
    </submittedName>
</protein>
<dbReference type="InterPro" id="IPR004843">
    <property type="entry name" value="Calcineurin-like_PHP"/>
</dbReference>
<keyword evidence="1 2" id="KW-0732">Signal</keyword>
<evidence type="ECO:0000313" key="5">
    <source>
        <dbReference type="EMBL" id="NER26552.1"/>
    </source>
</evidence>
<dbReference type="GO" id="GO:0008768">
    <property type="term" value="F:UDP-sugar diphosphatase activity"/>
    <property type="evidence" value="ECO:0007669"/>
    <property type="project" value="TreeGrafter"/>
</dbReference>
<organism evidence="5">
    <name type="scientific">Symploca sp. SIO1C4</name>
    <dbReference type="NCBI Taxonomy" id="2607765"/>
    <lineage>
        <taxon>Bacteria</taxon>
        <taxon>Bacillati</taxon>
        <taxon>Cyanobacteriota</taxon>
        <taxon>Cyanophyceae</taxon>
        <taxon>Coleofasciculales</taxon>
        <taxon>Coleofasciculaceae</taxon>
        <taxon>Symploca</taxon>
    </lineage>
</organism>
<comment type="caution">
    <text evidence="5">The sequence shown here is derived from an EMBL/GenBank/DDBJ whole genome shotgun (WGS) entry which is preliminary data.</text>
</comment>
<dbReference type="PRINTS" id="PR01607">
    <property type="entry name" value="APYRASEFAMLY"/>
</dbReference>
<dbReference type="GO" id="GO:0000166">
    <property type="term" value="F:nucleotide binding"/>
    <property type="evidence" value="ECO:0007669"/>
    <property type="project" value="UniProtKB-KW"/>
</dbReference>
<evidence type="ECO:0000259" key="4">
    <source>
        <dbReference type="Pfam" id="PF02872"/>
    </source>
</evidence>
<evidence type="ECO:0000259" key="3">
    <source>
        <dbReference type="Pfam" id="PF00149"/>
    </source>
</evidence>
<dbReference type="InterPro" id="IPR036907">
    <property type="entry name" value="5'-Nucleotdase_C_sf"/>
</dbReference>
<gene>
    <name evidence="5" type="ORF">F6J89_02705</name>
</gene>
<dbReference type="GO" id="GO:0030288">
    <property type="term" value="C:outer membrane-bounded periplasmic space"/>
    <property type="evidence" value="ECO:0007669"/>
    <property type="project" value="TreeGrafter"/>
</dbReference>
<feature type="domain" description="5'-Nucleotidase C-terminal" evidence="4">
    <location>
        <begin position="322"/>
        <end position="459"/>
    </location>
</feature>
<dbReference type="SUPFAM" id="SSF56300">
    <property type="entry name" value="Metallo-dependent phosphatases"/>
    <property type="match status" value="1"/>
</dbReference>
<dbReference type="Pfam" id="PF00149">
    <property type="entry name" value="Metallophos"/>
    <property type="match status" value="1"/>
</dbReference>
<keyword evidence="2" id="KW-0547">Nucleotide-binding</keyword>
<feature type="chain" id="PRO_5025708282" evidence="2">
    <location>
        <begin position="26"/>
        <end position="496"/>
    </location>
</feature>